<accession>A0A7H9BX44</accession>
<keyword evidence="1" id="KW-0812">Transmembrane</keyword>
<dbReference type="Proteomes" id="UP000509322">
    <property type="component" value="Chromosome 2"/>
</dbReference>
<keyword evidence="1" id="KW-0472">Membrane</keyword>
<evidence type="ECO:0000313" key="2">
    <source>
        <dbReference type="EMBL" id="QLH15609.1"/>
    </source>
</evidence>
<protein>
    <submittedName>
        <fullName evidence="2">Uncharacterized protein</fullName>
    </submittedName>
</protein>
<keyword evidence="1" id="KW-1133">Transmembrane helix</keyword>
<evidence type="ECO:0000313" key="3">
    <source>
        <dbReference type="Proteomes" id="UP000509322"/>
    </source>
</evidence>
<dbReference type="EMBL" id="CP058690">
    <property type="protein sequence ID" value="QLH15609.1"/>
    <property type="molecule type" value="Genomic_DNA"/>
</dbReference>
<feature type="transmembrane region" description="Helical" evidence="1">
    <location>
        <begin position="178"/>
        <end position="199"/>
    </location>
</feature>
<name>A0A7H9BX44_PARPN</name>
<dbReference type="AlphaFoldDB" id="A0A7H9BX44"/>
<gene>
    <name evidence="2" type="ORF">HYQ43_15710</name>
</gene>
<feature type="transmembrane region" description="Helical" evidence="1">
    <location>
        <begin position="155"/>
        <end position="172"/>
    </location>
</feature>
<feature type="transmembrane region" description="Helical" evidence="1">
    <location>
        <begin position="103"/>
        <end position="125"/>
    </location>
</feature>
<dbReference type="RefSeq" id="WP_143091250.1">
    <property type="nucleotide sequence ID" value="NZ_CP038203.1"/>
</dbReference>
<proteinExistence type="predicted"/>
<feature type="transmembrane region" description="Helical" evidence="1">
    <location>
        <begin position="59"/>
        <end position="82"/>
    </location>
</feature>
<organism evidence="2 3">
    <name type="scientific">Paracoccus pantotrophus</name>
    <name type="common">Thiosphaera pantotropha</name>
    <dbReference type="NCBI Taxonomy" id="82367"/>
    <lineage>
        <taxon>Bacteria</taxon>
        <taxon>Pseudomonadati</taxon>
        <taxon>Pseudomonadota</taxon>
        <taxon>Alphaproteobacteria</taxon>
        <taxon>Rhodobacterales</taxon>
        <taxon>Paracoccaceae</taxon>
        <taxon>Paracoccus</taxon>
    </lineage>
</organism>
<evidence type="ECO:0000256" key="1">
    <source>
        <dbReference type="SAM" id="Phobius"/>
    </source>
</evidence>
<reference evidence="2 3" key="1">
    <citation type="submission" date="2020-07" db="EMBL/GenBank/DDBJ databases">
        <title>The complete genome of Paracoccus pantotrophus ACCC 10489.</title>
        <authorList>
            <person name="Si Y."/>
        </authorList>
    </citation>
    <scope>NUCLEOTIDE SEQUENCE [LARGE SCALE GENOMIC DNA]</scope>
    <source>
        <strain evidence="2 3">ACCC10489</strain>
    </source>
</reference>
<feature type="transmembrane region" description="Helical" evidence="1">
    <location>
        <begin position="21"/>
        <end position="39"/>
    </location>
</feature>
<sequence length="203" mass="22294">MRDAPSVGRTEEYDFSGALTRIWTIGGIAISVSAFSVGIKTALVTAAVPELSPEMQEPWLIAVALMALSLPAMTFFTVVLFLDLRKLWQVLIMPRSQRPVGRMIGELDLTIAVLFGAISASWGVIHVSASWFNLAFPGAVVGIARHVLLIPENHAYFFFTVFAVTFSALAFGGTENRYLRGFFQLCFILVCCGLLVFWADLLL</sequence>